<feature type="transmembrane region" description="Helical" evidence="6">
    <location>
        <begin position="228"/>
        <end position="250"/>
    </location>
</feature>
<dbReference type="PANTHER" id="PTHR40277:SF1">
    <property type="entry name" value="BLL5419 PROTEIN"/>
    <property type="match status" value="1"/>
</dbReference>
<dbReference type="GO" id="GO:0005886">
    <property type="term" value="C:plasma membrane"/>
    <property type="evidence" value="ECO:0007669"/>
    <property type="project" value="UniProtKB-SubCell"/>
</dbReference>
<name>A0A7V5P155_9BACT</name>
<feature type="transmembrane region" description="Helical" evidence="6">
    <location>
        <begin position="270"/>
        <end position="292"/>
    </location>
</feature>
<evidence type="ECO:0000313" key="7">
    <source>
        <dbReference type="EMBL" id="HHI97699.1"/>
    </source>
</evidence>
<proteinExistence type="predicted"/>
<evidence type="ECO:0000256" key="3">
    <source>
        <dbReference type="ARBA" id="ARBA00022692"/>
    </source>
</evidence>
<organism evidence="7">
    <name type="scientific">Thermodesulfatator atlanticus</name>
    <dbReference type="NCBI Taxonomy" id="501497"/>
    <lineage>
        <taxon>Bacteria</taxon>
        <taxon>Pseudomonadati</taxon>
        <taxon>Thermodesulfobacteriota</taxon>
        <taxon>Thermodesulfobacteria</taxon>
        <taxon>Thermodesulfobacteriales</taxon>
        <taxon>Thermodesulfatatoraceae</taxon>
        <taxon>Thermodesulfatator</taxon>
    </lineage>
</organism>
<feature type="transmembrane region" description="Helical" evidence="6">
    <location>
        <begin position="151"/>
        <end position="173"/>
    </location>
</feature>
<comment type="subcellular location">
    <subcellularLocation>
        <location evidence="1">Cell membrane</location>
        <topology evidence="1">Multi-pass membrane protein</topology>
    </subcellularLocation>
</comment>
<gene>
    <name evidence="7" type="ORF">ENJ96_07575</name>
</gene>
<evidence type="ECO:0000256" key="4">
    <source>
        <dbReference type="ARBA" id="ARBA00022989"/>
    </source>
</evidence>
<keyword evidence="3 6" id="KW-0812">Transmembrane</keyword>
<reference evidence="7" key="1">
    <citation type="journal article" date="2020" name="mSystems">
        <title>Genome- and Community-Level Interaction Insights into Carbon Utilization and Element Cycling Functions of Hydrothermarchaeota in Hydrothermal Sediment.</title>
        <authorList>
            <person name="Zhou Z."/>
            <person name="Liu Y."/>
            <person name="Xu W."/>
            <person name="Pan J."/>
            <person name="Luo Z.H."/>
            <person name="Li M."/>
        </authorList>
    </citation>
    <scope>NUCLEOTIDE SEQUENCE [LARGE SCALE GENOMIC DNA]</scope>
    <source>
        <strain evidence="7">HyVt-533</strain>
    </source>
</reference>
<evidence type="ECO:0000256" key="1">
    <source>
        <dbReference type="ARBA" id="ARBA00004651"/>
    </source>
</evidence>
<dbReference type="InterPro" id="IPR022791">
    <property type="entry name" value="L-PG_synthase/AglD"/>
</dbReference>
<dbReference type="Pfam" id="PF03706">
    <property type="entry name" value="LPG_synthase_TM"/>
    <property type="match status" value="1"/>
</dbReference>
<accession>A0A7V5P155</accession>
<evidence type="ECO:0000256" key="2">
    <source>
        <dbReference type="ARBA" id="ARBA00022475"/>
    </source>
</evidence>
<dbReference type="EMBL" id="DROK01000225">
    <property type="protein sequence ID" value="HHI97699.1"/>
    <property type="molecule type" value="Genomic_DNA"/>
</dbReference>
<protein>
    <submittedName>
        <fullName evidence="7">Flippase-like domain-containing protein</fullName>
    </submittedName>
</protein>
<dbReference type="Proteomes" id="UP000886101">
    <property type="component" value="Unassembled WGS sequence"/>
</dbReference>
<keyword evidence="4 6" id="KW-1133">Transmembrane helix</keyword>
<keyword evidence="5 6" id="KW-0472">Membrane</keyword>
<feature type="transmembrane region" description="Helical" evidence="6">
    <location>
        <begin position="124"/>
        <end position="144"/>
    </location>
</feature>
<evidence type="ECO:0000256" key="6">
    <source>
        <dbReference type="SAM" id="Phobius"/>
    </source>
</evidence>
<feature type="transmembrane region" description="Helical" evidence="6">
    <location>
        <begin position="193"/>
        <end position="216"/>
    </location>
</feature>
<dbReference type="PANTHER" id="PTHR40277">
    <property type="entry name" value="BLL5419 PROTEIN"/>
    <property type="match status" value="1"/>
</dbReference>
<comment type="caution">
    <text evidence="7">The sequence shown here is derived from an EMBL/GenBank/DDBJ whole genome shotgun (WGS) entry which is preliminary data.</text>
</comment>
<feature type="transmembrane region" description="Helical" evidence="6">
    <location>
        <begin position="73"/>
        <end position="94"/>
    </location>
</feature>
<sequence>MKKTLSFFLKLAVSAGLLFYLFRHTDFRLLWQSFKQIKLSWFWLAVLFFFAFQLLSTYRWYKIAETLGFKKGYLFFVRVYFIGVYFNTFLPGLLGGDIVRVFYLVKEGAAKSVASFSVLYDRGFGLLGALFLLIVFLPLEGAFLPPLAQRGLLFLSVAILAAVLVVVLFSRPLREKIGHELFQNLTAVAPPANFAKLFILGLLVQVFYNVHVYFLGLSLGLSLTWPKYFLIIPLMGILASLPVSLGGFGIREGTLSYFLQLLGYPKELGIALGFLIYGVMLLGGIIGGILYLTGPRGLKGSPNG</sequence>
<evidence type="ECO:0000256" key="5">
    <source>
        <dbReference type="ARBA" id="ARBA00023136"/>
    </source>
</evidence>
<feature type="transmembrane region" description="Helical" evidence="6">
    <location>
        <begin position="42"/>
        <end position="61"/>
    </location>
</feature>
<dbReference type="AlphaFoldDB" id="A0A7V5P155"/>
<feature type="transmembrane region" description="Helical" evidence="6">
    <location>
        <begin position="7"/>
        <end position="22"/>
    </location>
</feature>
<keyword evidence="2" id="KW-1003">Cell membrane</keyword>